<gene>
    <name evidence="1" type="ORF">GCM10023189_49810</name>
</gene>
<evidence type="ECO:0000313" key="2">
    <source>
        <dbReference type="Proteomes" id="UP001501175"/>
    </source>
</evidence>
<sequence>MRWIEPTMDKIATKNIIHFSENHEDICKRVCNNLNINIFPDYSGEKYWTLNSGNWQSHNLDKEQRVFIDKFIFDEDVITKFEKSSSQLLFCLIIVY</sequence>
<keyword evidence="2" id="KW-1185">Reference proteome</keyword>
<reference evidence="2" key="1">
    <citation type="journal article" date="2019" name="Int. J. Syst. Evol. Microbiol.">
        <title>The Global Catalogue of Microorganisms (GCM) 10K type strain sequencing project: providing services to taxonomists for standard genome sequencing and annotation.</title>
        <authorList>
            <consortium name="The Broad Institute Genomics Platform"/>
            <consortium name="The Broad Institute Genome Sequencing Center for Infectious Disease"/>
            <person name="Wu L."/>
            <person name="Ma J."/>
        </authorList>
    </citation>
    <scope>NUCLEOTIDE SEQUENCE [LARGE SCALE GENOMIC DNA]</scope>
    <source>
        <strain evidence="2">JCM 17927</strain>
    </source>
</reference>
<name>A0ABP8NJM6_9BACT</name>
<dbReference type="Proteomes" id="UP001501175">
    <property type="component" value="Unassembled WGS sequence"/>
</dbReference>
<protein>
    <submittedName>
        <fullName evidence="1">Uncharacterized protein</fullName>
    </submittedName>
</protein>
<evidence type="ECO:0000313" key="1">
    <source>
        <dbReference type="EMBL" id="GAA4466945.1"/>
    </source>
</evidence>
<comment type="caution">
    <text evidence="1">The sequence shown here is derived from an EMBL/GenBank/DDBJ whole genome shotgun (WGS) entry which is preliminary data.</text>
</comment>
<proteinExistence type="predicted"/>
<organism evidence="1 2">
    <name type="scientific">Nibrella saemangeumensis</name>
    <dbReference type="NCBI Taxonomy" id="1084526"/>
    <lineage>
        <taxon>Bacteria</taxon>
        <taxon>Pseudomonadati</taxon>
        <taxon>Bacteroidota</taxon>
        <taxon>Cytophagia</taxon>
        <taxon>Cytophagales</taxon>
        <taxon>Spirosomataceae</taxon>
        <taxon>Nibrella</taxon>
    </lineage>
</organism>
<dbReference type="EMBL" id="BAABHD010000081">
    <property type="protein sequence ID" value="GAA4466945.1"/>
    <property type="molecule type" value="Genomic_DNA"/>
</dbReference>
<accession>A0ABP8NJM6</accession>